<proteinExistence type="predicted"/>
<dbReference type="SUPFAM" id="SSF109905">
    <property type="entry name" value="Surp module (SWAP domain)"/>
    <property type="match status" value="2"/>
</dbReference>
<name>A0A9E7L2L7_9LILI</name>
<dbReference type="InterPro" id="IPR032675">
    <property type="entry name" value="LRR_dom_sf"/>
</dbReference>
<dbReference type="InterPro" id="IPR001611">
    <property type="entry name" value="Leu-rich_rpt"/>
</dbReference>
<dbReference type="Pfam" id="PF00560">
    <property type="entry name" value="LRR_1"/>
    <property type="match status" value="1"/>
</dbReference>
<sequence>MDLAVEGRHALLFDDDATAAFVNARDALVPWSGDPALLIDRYDVRHLLDRIPPRPPVRAASRLCEIPAFDGVTSSQLDHERYLDLPPSGPDADPGGDDDARGSLSVAGTTKDSDGTYQAVPFSYGNTENAVDLKNSDTGPTNSCYHPPFPLPERLQRNLPPTEKLHQIISRTAMFVSQHGGQSEIVLRVKQGDNPTFGFLMPDHHLHEYFRFLVDHPQLLKSDTSTPKAQEEENLEEQKDKMLASGSGALSLLGSAYGTVEDDDGSLEADTKVVGSVHTRITDIAAVPHKSEQPYMALEGKGEIKSLAAPVVSKDKTVSIKRKLPVKYISANGSYGNPILPGLVEQPRSSVSGKSDVRSVLLEPPSFLKRMIDKIVEFILRNGKEFEAVLIEQDKTIGRFPFLLPSNQYHPYYLKVLEGARQGNAGSKKKVQADLTKESARDHNSSDLSEGWLYDPCRTEKFKMVIGVPKKEKHDQQPTLAPQAGVSVDEAAAIVLAATRGVSSANARQDISRPELAAGRTHREATHASSLGSYSSLQGRESILKPASSREEGTSLPSSNQQHSNKGSNTVDDVWIAKAIAKTAALVTSCEADSSEASLTKEQKLKAERLKRAKMFAAMIKSGDPVSKLTGSITAQNSSLEISAAGSSRSGAGSDLLVKEREGSSVPFDAEVSGRSKFKERESDHGVSEEYSHREKHQSCSRDLKTDDMVESHKQSKKRHRSEHSINHRSGDRKHRKHHSSSKDKESRHRHKHHSSSEDEYGHRKHSRSHHRHKDEGTPEEKERTGSDGHRRKHHRRSQRNHDTDEEVNTTILDQSEVPRKSNHQQDVNMPSAPTDAATESFIFSDLACRGAHVFVGATARVLYSPYFVLAPVEPLRCCAHWTISLLFQKRGIVMLFARVNNMDLKLFSWVGLMVIFGLSCCSAYTNEVDVYAINSFYAALGSPPLPGWVPNGGDPCLENWQGVQCVASNITGIVINGANLGGQLGDGLGNFSSITTIDLSNNNIGGGIPENLPLTLHTFFLSANQFMGSIPNSLSKLTLLTDMSVNNNQLTGDLPDAFSSLTGLINLDLSFNNLSGQLPPTMGSLSSLTTLHVQNNQLSGILNVLEDLPLKDLNIENNLFSGPVPEKLLNVPNLKKDGNPFNTTIAPSPATPQSPPLLSHSGAPIPYITHTNSSDGPYSRESNHGEKKRSMSTMKIVGYVFVVVVIVIVIVLMVIICLSKYQERKSKKDKLFKSQVGRTGIGFKEAKSKEHFAETNSRFREAAKEVHEERKKESGVDVTVAVTKDSGKEKEHIIDMRETDIIIMPPPPVEKVIVNPIVTSGNVVGLSPEMMNAPPTPTTSYSVAELQQYTNSFSEENLIRDGRLGKVYLAVLPDGKLLEVMKLDNVNSRIPVGDFLELVLSVSELRHPNILELVGYCAEFDQRLLVYKYFGKKTLHDILHAEADVNGNLKLSWSARLEIALGAAKALEYLHEDYQPPLVHQNFELANLLLNDELAVCVTECGLSSLMSTNSVTQLFLICFLTTCSTRPRAEQQLVRWASSQLYDIDALARMVDPLISGSYPEKSLSCFADIISRCIQQEPEFRPAITEVVQDLIRMVKDVKGAANK</sequence>
<feature type="region of interest" description="Disordered" evidence="14">
    <location>
        <begin position="1170"/>
        <end position="1190"/>
    </location>
</feature>
<dbReference type="InterPro" id="IPR001245">
    <property type="entry name" value="Ser-Thr/Tyr_kinase_cat_dom"/>
</dbReference>
<dbReference type="GO" id="GO:0016020">
    <property type="term" value="C:membrane"/>
    <property type="evidence" value="ECO:0007669"/>
    <property type="project" value="UniProtKB-SubCell"/>
</dbReference>
<dbReference type="SMART" id="SM00648">
    <property type="entry name" value="SWAP"/>
    <property type="match status" value="2"/>
</dbReference>
<dbReference type="InterPro" id="IPR019147">
    <property type="entry name" value="SWAP_N_domain"/>
</dbReference>
<dbReference type="EMBL" id="CP097510">
    <property type="protein sequence ID" value="URE41707.1"/>
    <property type="molecule type" value="Genomic_DNA"/>
</dbReference>
<feature type="compositionally biased region" description="Basic and acidic residues" evidence="14">
    <location>
        <begin position="774"/>
        <end position="789"/>
    </location>
</feature>
<evidence type="ECO:0000256" key="8">
    <source>
        <dbReference type="ARBA" id="ARBA00022989"/>
    </source>
</evidence>
<accession>A0A9E7L2L7</accession>
<dbReference type="InterPro" id="IPR000061">
    <property type="entry name" value="Surp"/>
</dbReference>
<keyword evidence="12" id="KW-0675">Receptor</keyword>
<evidence type="ECO:0000256" key="5">
    <source>
        <dbReference type="ARBA" id="ARBA00022729"/>
    </source>
</evidence>
<feature type="domain" description="Protein kinase" evidence="16">
    <location>
        <begin position="1354"/>
        <end position="1607"/>
    </location>
</feature>
<feature type="compositionally biased region" description="Basic and acidic residues" evidence="14">
    <location>
        <begin position="672"/>
        <end position="714"/>
    </location>
</feature>
<dbReference type="Pfam" id="PF08263">
    <property type="entry name" value="LRRNT_2"/>
    <property type="match status" value="1"/>
</dbReference>
<keyword evidence="9" id="KW-0805">Transcription regulation</keyword>
<organism evidence="18 19">
    <name type="scientific">Musa troglodytarum</name>
    <name type="common">fe'i banana</name>
    <dbReference type="NCBI Taxonomy" id="320322"/>
    <lineage>
        <taxon>Eukaryota</taxon>
        <taxon>Viridiplantae</taxon>
        <taxon>Streptophyta</taxon>
        <taxon>Embryophyta</taxon>
        <taxon>Tracheophyta</taxon>
        <taxon>Spermatophyta</taxon>
        <taxon>Magnoliopsida</taxon>
        <taxon>Liliopsida</taxon>
        <taxon>Zingiberales</taxon>
        <taxon>Musaceae</taxon>
        <taxon>Musa</taxon>
    </lineage>
</organism>
<dbReference type="SUPFAM" id="SSF52058">
    <property type="entry name" value="L domain-like"/>
    <property type="match status" value="1"/>
</dbReference>
<dbReference type="Gene3D" id="3.80.10.10">
    <property type="entry name" value="Ribonuclease Inhibitor"/>
    <property type="match status" value="1"/>
</dbReference>
<keyword evidence="10 15" id="KW-0472">Membrane</keyword>
<dbReference type="GO" id="GO:0003723">
    <property type="term" value="F:RNA binding"/>
    <property type="evidence" value="ECO:0007669"/>
    <property type="project" value="UniProtKB-KW"/>
</dbReference>
<dbReference type="Pfam" id="PF07714">
    <property type="entry name" value="PK_Tyr_Ser-Thr"/>
    <property type="match status" value="1"/>
</dbReference>
<feature type="compositionally biased region" description="Low complexity" evidence="14">
    <location>
        <begin position="84"/>
        <end position="93"/>
    </location>
</feature>
<keyword evidence="3" id="KW-0507">mRNA processing</keyword>
<evidence type="ECO:0000256" key="9">
    <source>
        <dbReference type="ARBA" id="ARBA00023015"/>
    </source>
</evidence>
<feature type="compositionally biased region" description="Polar residues" evidence="14">
    <location>
        <begin position="527"/>
        <end position="539"/>
    </location>
</feature>
<dbReference type="FunFam" id="3.80.10.10:FF:000062">
    <property type="entry name" value="protein STRUBBELIG-RECEPTOR FAMILY 3"/>
    <property type="match status" value="1"/>
</dbReference>
<dbReference type="Gene3D" id="1.10.510.10">
    <property type="entry name" value="Transferase(Phosphotransferase) domain 1"/>
    <property type="match status" value="2"/>
</dbReference>
<dbReference type="Pfam" id="PF09750">
    <property type="entry name" value="DRY_EERY"/>
    <property type="match status" value="1"/>
</dbReference>
<evidence type="ECO:0000256" key="7">
    <source>
        <dbReference type="ARBA" id="ARBA00022884"/>
    </source>
</evidence>
<dbReference type="InterPro" id="IPR011009">
    <property type="entry name" value="Kinase-like_dom_sf"/>
</dbReference>
<feature type="domain" description="SURP motif" evidence="17">
    <location>
        <begin position="371"/>
        <end position="413"/>
    </location>
</feature>
<dbReference type="Proteomes" id="UP001055439">
    <property type="component" value="Chromosome 8"/>
</dbReference>
<dbReference type="InterPro" id="IPR000719">
    <property type="entry name" value="Prot_kinase_dom"/>
</dbReference>
<dbReference type="InterPro" id="IPR035967">
    <property type="entry name" value="SWAP/Surp_sf"/>
</dbReference>
<keyword evidence="5" id="KW-0732">Signal</keyword>
<evidence type="ECO:0000256" key="11">
    <source>
        <dbReference type="ARBA" id="ARBA00023163"/>
    </source>
</evidence>
<keyword evidence="8 15" id="KW-1133">Transmembrane helix</keyword>
<reference evidence="18" key="1">
    <citation type="submission" date="2022-05" db="EMBL/GenBank/DDBJ databases">
        <title>The Musa troglodytarum L. genome provides insights into the mechanism of non-climacteric behaviour and enrichment of carotenoids.</title>
        <authorList>
            <person name="Wang J."/>
        </authorList>
    </citation>
    <scope>NUCLEOTIDE SEQUENCE</scope>
    <source>
        <tissue evidence="18">Leaf</tissue>
    </source>
</reference>
<dbReference type="Gene3D" id="3.30.200.20">
    <property type="entry name" value="Phosphorylase Kinase, domain 1"/>
    <property type="match status" value="1"/>
</dbReference>
<evidence type="ECO:0000256" key="12">
    <source>
        <dbReference type="ARBA" id="ARBA00023170"/>
    </source>
</evidence>
<feature type="compositionally biased region" description="Basic residues" evidence="14">
    <location>
        <begin position="731"/>
        <end position="740"/>
    </location>
</feature>
<keyword evidence="7" id="KW-0694">RNA-binding</keyword>
<keyword evidence="4 15" id="KW-0812">Transmembrane</keyword>
<keyword evidence="2" id="KW-0433">Leucine-rich repeat</keyword>
<evidence type="ECO:0000313" key="19">
    <source>
        <dbReference type="Proteomes" id="UP001055439"/>
    </source>
</evidence>
<dbReference type="SUPFAM" id="SSF56112">
    <property type="entry name" value="Protein kinase-like (PK-like)"/>
    <property type="match status" value="1"/>
</dbReference>
<dbReference type="GO" id="GO:0000395">
    <property type="term" value="P:mRNA 5'-splice site recognition"/>
    <property type="evidence" value="ECO:0007669"/>
    <property type="project" value="TreeGrafter"/>
</dbReference>
<feature type="compositionally biased region" description="Basic residues" evidence="14">
    <location>
        <begin position="790"/>
        <end position="799"/>
    </location>
</feature>
<keyword evidence="13" id="KW-0508">mRNA splicing</keyword>
<evidence type="ECO:0000256" key="3">
    <source>
        <dbReference type="ARBA" id="ARBA00022664"/>
    </source>
</evidence>
<evidence type="ECO:0000256" key="15">
    <source>
        <dbReference type="SAM" id="Phobius"/>
    </source>
</evidence>
<evidence type="ECO:0000259" key="16">
    <source>
        <dbReference type="PROSITE" id="PS50011"/>
    </source>
</evidence>
<protein>
    <submittedName>
        <fullName evidence="18">Alternative splicing regulator</fullName>
    </submittedName>
</protein>
<keyword evidence="19" id="KW-1185">Reference proteome</keyword>
<dbReference type="Gene3D" id="1.10.10.790">
    <property type="entry name" value="Surp module"/>
    <property type="match status" value="2"/>
</dbReference>
<keyword evidence="11" id="KW-0804">Transcription</keyword>
<dbReference type="FunFam" id="3.30.200.20:FF:000125">
    <property type="entry name" value="Protein STRUBBELIG-RECEPTOR FAMILY 8"/>
    <property type="match status" value="1"/>
</dbReference>
<evidence type="ECO:0000256" key="13">
    <source>
        <dbReference type="ARBA" id="ARBA00023187"/>
    </source>
</evidence>
<gene>
    <name evidence="18" type="ORF">MUK42_17340</name>
</gene>
<evidence type="ECO:0000259" key="17">
    <source>
        <dbReference type="PROSITE" id="PS50128"/>
    </source>
</evidence>
<dbReference type="PROSITE" id="PS50128">
    <property type="entry name" value="SURP"/>
    <property type="match status" value="2"/>
</dbReference>
<evidence type="ECO:0000256" key="10">
    <source>
        <dbReference type="ARBA" id="ARBA00023136"/>
    </source>
</evidence>
<dbReference type="GO" id="GO:0005524">
    <property type="term" value="F:ATP binding"/>
    <property type="evidence" value="ECO:0007669"/>
    <property type="project" value="InterPro"/>
</dbReference>
<evidence type="ECO:0000256" key="1">
    <source>
        <dbReference type="ARBA" id="ARBA00004370"/>
    </source>
</evidence>
<dbReference type="Pfam" id="PF13855">
    <property type="entry name" value="LRR_8"/>
    <property type="match status" value="1"/>
</dbReference>
<dbReference type="PANTHER" id="PTHR13161">
    <property type="entry name" value="SPLICING FACTOR SUPPRESSOR OF WHITE APRICOT"/>
    <property type="match status" value="1"/>
</dbReference>
<dbReference type="Pfam" id="PF01805">
    <property type="entry name" value="Surp"/>
    <property type="match status" value="2"/>
</dbReference>
<evidence type="ECO:0000256" key="14">
    <source>
        <dbReference type="SAM" id="MobiDB-lite"/>
    </source>
</evidence>
<evidence type="ECO:0000256" key="6">
    <source>
        <dbReference type="ARBA" id="ARBA00022737"/>
    </source>
</evidence>
<feature type="region of interest" description="Disordered" evidence="14">
    <location>
        <begin position="75"/>
        <end position="121"/>
    </location>
</feature>
<feature type="transmembrane region" description="Helical" evidence="15">
    <location>
        <begin position="1197"/>
        <end position="1219"/>
    </location>
</feature>
<dbReference type="PROSITE" id="PS50011">
    <property type="entry name" value="PROTEIN_KINASE_DOM"/>
    <property type="match status" value="1"/>
</dbReference>
<feature type="compositionally biased region" description="Polar residues" evidence="14">
    <location>
        <begin position="555"/>
        <end position="569"/>
    </location>
</feature>
<evidence type="ECO:0000256" key="4">
    <source>
        <dbReference type="ARBA" id="ARBA00022692"/>
    </source>
</evidence>
<feature type="region of interest" description="Disordered" evidence="14">
    <location>
        <begin position="504"/>
        <end position="569"/>
    </location>
</feature>
<evidence type="ECO:0000313" key="18">
    <source>
        <dbReference type="EMBL" id="URE41707.1"/>
    </source>
</evidence>
<dbReference type="GO" id="GO:0004672">
    <property type="term" value="F:protein kinase activity"/>
    <property type="evidence" value="ECO:0007669"/>
    <property type="project" value="InterPro"/>
</dbReference>
<keyword evidence="6" id="KW-0677">Repeat</keyword>
<comment type="subcellular location">
    <subcellularLocation>
        <location evidence="1">Membrane</location>
    </subcellularLocation>
</comment>
<feature type="region of interest" description="Disordered" evidence="14">
    <location>
        <begin position="660"/>
        <end position="834"/>
    </location>
</feature>
<dbReference type="PANTHER" id="PTHR13161:SF15">
    <property type="entry name" value="SPLICING FACTOR, SUPPRESSOR OF WHITE-APRICOT HOMOLOG"/>
    <property type="match status" value="1"/>
</dbReference>
<feature type="domain" description="SURP motif" evidence="17">
    <location>
        <begin position="168"/>
        <end position="210"/>
    </location>
</feature>
<dbReference type="OrthoDB" id="5836667at2759"/>
<feature type="compositionally biased region" description="Basic residues" evidence="14">
    <location>
        <begin position="763"/>
        <end position="773"/>
    </location>
</feature>
<dbReference type="InterPro" id="IPR040397">
    <property type="entry name" value="SWAP"/>
</dbReference>
<dbReference type="SMART" id="SM01141">
    <property type="entry name" value="DRY_EERY"/>
    <property type="match status" value="1"/>
</dbReference>
<dbReference type="InterPro" id="IPR013210">
    <property type="entry name" value="LRR_N_plant-typ"/>
</dbReference>
<evidence type="ECO:0000256" key="2">
    <source>
        <dbReference type="ARBA" id="ARBA00022614"/>
    </source>
</evidence>